<dbReference type="EMBL" id="JACHXN010000012">
    <property type="protein sequence ID" value="MBB3147508.1"/>
    <property type="molecule type" value="Genomic_DNA"/>
</dbReference>
<proteinExistence type="predicted"/>
<evidence type="ECO:0000313" key="1">
    <source>
        <dbReference type="EMBL" id="MBB3147508.1"/>
    </source>
</evidence>
<reference evidence="1 2" key="1">
    <citation type="submission" date="2020-08" db="EMBL/GenBank/DDBJ databases">
        <title>Genomic Encyclopedia of Type Strains, Phase III (KMG-III): the genomes of soil and plant-associated and newly described type strains.</title>
        <authorList>
            <person name="Whitman W."/>
        </authorList>
    </citation>
    <scope>NUCLEOTIDE SEQUENCE [LARGE SCALE GENOMIC DNA]</scope>
    <source>
        <strain evidence="1 2">CECT 7015</strain>
    </source>
</reference>
<name>A0A839U9I5_9HYPH</name>
<evidence type="ECO:0000313" key="2">
    <source>
        <dbReference type="Proteomes" id="UP000554520"/>
    </source>
</evidence>
<organism evidence="1 2">
    <name type="scientific">Phyllobacterium trifolii</name>
    <dbReference type="NCBI Taxonomy" id="300193"/>
    <lineage>
        <taxon>Bacteria</taxon>
        <taxon>Pseudomonadati</taxon>
        <taxon>Pseudomonadota</taxon>
        <taxon>Alphaproteobacteria</taxon>
        <taxon>Hyphomicrobiales</taxon>
        <taxon>Phyllobacteriaceae</taxon>
        <taxon>Phyllobacterium</taxon>
    </lineage>
</organism>
<gene>
    <name evidence="1" type="ORF">FHS21_003928</name>
</gene>
<dbReference type="AlphaFoldDB" id="A0A839U9I5"/>
<keyword evidence="2" id="KW-1185">Reference proteome</keyword>
<protein>
    <submittedName>
        <fullName evidence="1">Uncharacterized protein</fullName>
    </submittedName>
</protein>
<comment type="caution">
    <text evidence="1">The sequence shown here is derived from an EMBL/GenBank/DDBJ whole genome shotgun (WGS) entry which is preliminary data.</text>
</comment>
<sequence>MLTLKHPELAPLVYGYPGGLLPIRHPESGKLLLVIKARKEYILAARLNSGFSFYLAPLMSTSGLTVALTAFFDDYEEPLVIQTGIFNDPDGKDILELLGYGELDIHFLDEHNREWMSYRATLRDGGSVIAERTPIGLLTYHNETVTGIYAALTQWFGHRTTADDDKAIKVVFKDELFPSDIFITDIRPEVHDYLGSGGHSRSTLEREDAGYFQERDIVLNLKSAFRGPQIALNPVRRDTGKELVDVMAGNSTHLVLIQAKDSPNTGSSLARTLDRKRRTSQNQIEKAVNQAKGAAKYVRGHDILELTVDDNDLDVEASGKSIVSLIIVQEMFLDEGSQFVARYREMQGLVDFFVMLDYSAFSQFCYEFPNDQDLLAALTTYSSDIVKNGIWIEPQAYVINHRKKRMGR</sequence>
<dbReference type="RefSeq" id="WP_183663660.1">
    <property type="nucleotide sequence ID" value="NZ_JACHXN010000012.1"/>
</dbReference>
<accession>A0A839U9I5</accession>
<dbReference type="Proteomes" id="UP000554520">
    <property type="component" value="Unassembled WGS sequence"/>
</dbReference>